<evidence type="ECO:0000259" key="1">
    <source>
        <dbReference type="Pfam" id="PF01844"/>
    </source>
</evidence>
<comment type="caution">
    <text evidence="2">The sequence shown here is derived from an EMBL/GenBank/DDBJ whole genome shotgun (WGS) entry which is preliminary data.</text>
</comment>
<dbReference type="AlphaFoldDB" id="A0AA43KC53"/>
<dbReference type="GO" id="GO:0003676">
    <property type="term" value="F:nucleic acid binding"/>
    <property type="evidence" value="ECO:0007669"/>
    <property type="project" value="InterPro"/>
</dbReference>
<gene>
    <name evidence="2" type="ORF">NWP17_09520</name>
</gene>
<name>A0AA43KC53_9CYAN</name>
<dbReference type="Gene3D" id="1.10.30.50">
    <property type="match status" value="1"/>
</dbReference>
<sequence>MEVDHILPLSKGGKDEHKNLQLLHRHCHDKKTANDGSLTGIHDKNHTT</sequence>
<keyword evidence="3" id="KW-1185">Reference proteome</keyword>
<dbReference type="RefSeq" id="WP_280654668.1">
    <property type="nucleotide sequence ID" value="NZ_JANQDH010000062.1"/>
</dbReference>
<dbReference type="GO" id="GO:0008270">
    <property type="term" value="F:zinc ion binding"/>
    <property type="evidence" value="ECO:0007669"/>
    <property type="project" value="InterPro"/>
</dbReference>
<dbReference type="EMBL" id="JANQDH010000062">
    <property type="protein sequence ID" value="MDH6060675.1"/>
    <property type="molecule type" value="Genomic_DNA"/>
</dbReference>
<evidence type="ECO:0000313" key="2">
    <source>
        <dbReference type="EMBL" id="MDH6060675.1"/>
    </source>
</evidence>
<dbReference type="InterPro" id="IPR003615">
    <property type="entry name" value="HNH_nuc"/>
</dbReference>
<dbReference type="Proteomes" id="UP001159387">
    <property type="component" value="Unassembled WGS sequence"/>
</dbReference>
<proteinExistence type="predicted"/>
<dbReference type="GO" id="GO:0004519">
    <property type="term" value="F:endonuclease activity"/>
    <property type="evidence" value="ECO:0007669"/>
    <property type="project" value="UniProtKB-KW"/>
</dbReference>
<protein>
    <submittedName>
        <fullName evidence="2">HNH endonuclease</fullName>
    </submittedName>
</protein>
<organism evidence="2 3">
    <name type="scientific">Chrysosporum bergii ANA360D</name>
    <dbReference type="NCBI Taxonomy" id="617107"/>
    <lineage>
        <taxon>Bacteria</taxon>
        <taxon>Bacillati</taxon>
        <taxon>Cyanobacteriota</taxon>
        <taxon>Cyanophyceae</taxon>
        <taxon>Nostocales</taxon>
        <taxon>Nodulariaceae</taxon>
        <taxon>Chrysosporum</taxon>
    </lineage>
</organism>
<dbReference type="Pfam" id="PF01844">
    <property type="entry name" value="HNH"/>
    <property type="match status" value="1"/>
</dbReference>
<keyword evidence="2" id="KW-0378">Hydrolase</keyword>
<feature type="domain" description="HNH" evidence="1">
    <location>
        <begin position="2"/>
        <end position="33"/>
    </location>
</feature>
<keyword evidence="2" id="KW-0540">Nuclease</keyword>
<evidence type="ECO:0000313" key="3">
    <source>
        <dbReference type="Proteomes" id="UP001159387"/>
    </source>
</evidence>
<keyword evidence="2" id="KW-0255">Endonuclease</keyword>
<reference evidence="2 3" key="1">
    <citation type="journal article" date="2023" name="J. Phycol.">
        <title>Chrysosporum ovalisporum is synonymous with the true-branching cyanobacterium Umezakia natans (Nostocales/Aphanizomenonaceae).</title>
        <authorList>
            <person name="McGregor G.B."/>
            <person name="Sendall B.C."/>
            <person name="Niiyama Y."/>
            <person name="Tuji A."/>
            <person name="Willis A."/>
        </authorList>
    </citation>
    <scope>NUCLEOTIDE SEQUENCE [LARGE SCALE GENOMIC DNA]</scope>
    <source>
        <strain evidence="2 3">ANA360D</strain>
    </source>
</reference>
<dbReference type="CDD" id="cd00085">
    <property type="entry name" value="HNHc"/>
    <property type="match status" value="1"/>
</dbReference>
<accession>A0AA43KC53</accession>
<dbReference type="InterPro" id="IPR002711">
    <property type="entry name" value="HNH"/>
</dbReference>